<evidence type="ECO:0000313" key="9">
    <source>
        <dbReference type="Proteomes" id="UP000694240"/>
    </source>
</evidence>
<gene>
    <name evidence="8" type="ORF">ISN45_Aa07g035600</name>
</gene>
<evidence type="ECO:0000256" key="2">
    <source>
        <dbReference type="ARBA" id="ARBA00005581"/>
    </source>
</evidence>
<dbReference type="AlphaFoldDB" id="A0A8T1YAP7"/>
<keyword evidence="9" id="KW-1185">Reference proteome</keyword>
<evidence type="ECO:0000256" key="4">
    <source>
        <dbReference type="ARBA" id="ARBA00022525"/>
    </source>
</evidence>
<proteinExistence type="inferred from homology"/>
<comment type="caution">
    <text evidence="8">The sequence shown here is derived from an EMBL/GenBank/DDBJ whole genome shotgun (WGS) entry which is preliminary data.</text>
</comment>
<feature type="transmembrane region" description="Helical" evidence="7">
    <location>
        <begin position="145"/>
        <end position="168"/>
    </location>
</feature>
<keyword evidence="5 6" id="KW-0732">Signal</keyword>
<organism evidence="8 9">
    <name type="scientific">Arabidopsis thaliana x Arabidopsis arenosa</name>
    <dbReference type="NCBI Taxonomy" id="1240361"/>
    <lineage>
        <taxon>Eukaryota</taxon>
        <taxon>Viridiplantae</taxon>
        <taxon>Streptophyta</taxon>
        <taxon>Embryophyta</taxon>
        <taxon>Tracheophyta</taxon>
        <taxon>Spermatophyta</taxon>
        <taxon>Magnoliopsida</taxon>
        <taxon>eudicotyledons</taxon>
        <taxon>Gunneridae</taxon>
        <taxon>Pentapetalae</taxon>
        <taxon>rosids</taxon>
        <taxon>malvids</taxon>
        <taxon>Brassicales</taxon>
        <taxon>Brassicaceae</taxon>
        <taxon>Camelineae</taxon>
        <taxon>Arabidopsis</taxon>
    </lineage>
</organism>
<dbReference type="GO" id="GO:0005576">
    <property type="term" value="C:extracellular region"/>
    <property type="evidence" value="ECO:0007669"/>
    <property type="project" value="UniProtKB-SubCell"/>
</dbReference>
<dbReference type="EMBL" id="JAEFBK010000012">
    <property type="protein sequence ID" value="KAG7543671.1"/>
    <property type="molecule type" value="Genomic_DNA"/>
</dbReference>
<feature type="chain" id="PRO_5035965116" description="S-protein homolog" evidence="6">
    <location>
        <begin position="26"/>
        <end position="173"/>
    </location>
</feature>
<feature type="non-terminal residue" evidence="8">
    <location>
        <position position="1"/>
    </location>
</feature>
<keyword evidence="7" id="KW-0472">Membrane</keyword>
<comment type="similarity">
    <text evidence="2 6">Belongs to the plant self-incompatibility (S1) protein family.</text>
</comment>
<dbReference type="InterPro" id="IPR010264">
    <property type="entry name" value="Self-incomp_S1"/>
</dbReference>
<evidence type="ECO:0000256" key="6">
    <source>
        <dbReference type="RuleBase" id="RU367044"/>
    </source>
</evidence>
<keyword evidence="7" id="KW-1133">Transmembrane helix</keyword>
<dbReference type="PANTHER" id="PTHR31232">
    <property type="match status" value="1"/>
</dbReference>
<evidence type="ECO:0000256" key="1">
    <source>
        <dbReference type="ARBA" id="ARBA00004613"/>
    </source>
</evidence>
<keyword evidence="3 6" id="KW-0713">Self-incompatibility</keyword>
<dbReference type="GO" id="GO:0060320">
    <property type="term" value="P:rejection of self pollen"/>
    <property type="evidence" value="ECO:0007669"/>
    <property type="project" value="UniProtKB-KW"/>
</dbReference>
<evidence type="ECO:0000313" key="8">
    <source>
        <dbReference type="EMBL" id="KAG7543671.1"/>
    </source>
</evidence>
<keyword evidence="4 6" id="KW-0964">Secreted</keyword>
<evidence type="ECO:0000256" key="7">
    <source>
        <dbReference type="SAM" id="Phobius"/>
    </source>
</evidence>
<reference evidence="8 9" key="1">
    <citation type="submission" date="2020-12" db="EMBL/GenBank/DDBJ databases">
        <title>Concerted genomic and epigenomic changes stabilize Arabidopsis allopolyploids.</title>
        <authorList>
            <person name="Chen Z."/>
        </authorList>
    </citation>
    <scope>NUCLEOTIDE SEQUENCE [LARGE SCALE GENOMIC DNA]</scope>
    <source>
        <strain evidence="8">Allo738</strain>
        <tissue evidence="8">Leaf</tissue>
    </source>
</reference>
<keyword evidence="7" id="KW-0812">Transmembrane</keyword>
<dbReference type="PANTHER" id="PTHR31232:SF35">
    <property type="entry name" value="S-PROTEIN HOMOLOG 26"/>
    <property type="match status" value="1"/>
</dbReference>
<dbReference type="Proteomes" id="UP000694240">
    <property type="component" value="Chromosome 12"/>
</dbReference>
<sequence length="173" mass="20012">MRSINRLSIILFVFAFGLTMMSNTALSDTSAIWIRNLLHEKNDLIVHCKSTRRDMGYHRLHPTGSYNLLNDFDDSDEFFWCHLWQGPNFKHHQVFNVDYGNVWEAREDGIYLSDIQFFRNLGQSVFVYGWDVPLSRASSLGSSCISLSLLVSSFKFIFFIMNFGNLIFSCVGI</sequence>
<evidence type="ECO:0000256" key="3">
    <source>
        <dbReference type="ARBA" id="ARBA00022471"/>
    </source>
</evidence>
<feature type="signal peptide" evidence="6">
    <location>
        <begin position="1"/>
        <end position="25"/>
    </location>
</feature>
<protein>
    <recommendedName>
        <fullName evidence="6">S-protein homolog</fullName>
    </recommendedName>
</protein>
<name>A0A8T1YAP7_9BRAS</name>
<accession>A0A8T1YAP7</accession>
<comment type="subcellular location">
    <subcellularLocation>
        <location evidence="1 6">Secreted</location>
    </subcellularLocation>
</comment>
<evidence type="ECO:0000256" key="5">
    <source>
        <dbReference type="ARBA" id="ARBA00022729"/>
    </source>
</evidence>
<dbReference type="Pfam" id="PF05938">
    <property type="entry name" value="Self-incomp_S1"/>
    <property type="match status" value="1"/>
</dbReference>